<evidence type="ECO:0000313" key="2">
    <source>
        <dbReference type="Proteomes" id="UP001596447"/>
    </source>
</evidence>
<keyword evidence="2" id="KW-1185">Reference proteome</keyword>
<dbReference type="AlphaFoldDB" id="A0ABD5Z916"/>
<organism evidence="1 2">
    <name type="scientific">Halospeciosus flavus</name>
    <dbReference type="NCBI Taxonomy" id="3032283"/>
    <lineage>
        <taxon>Archaea</taxon>
        <taxon>Methanobacteriati</taxon>
        <taxon>Methanobacteriota</taxon>
        <taxon>Stenosarchaea group</taxon>
        <taxon>Halobacteria</taxon>
        <taxon>Halobacteriales</taxon>
        <taxon>Halobacteriaceae</taxon>
        <taxon>Halospeciosus</taxon>
    </lineage>
</organism>
<sequence>METRDVRLANVSPRAWRLLRVAADYEQRTVERELDDILQAHVSMLESGNRALSDDRLRQLFDLYAAELDAEQVSVLLEHF</sequence>
<protein>
    <recommendedName>
        <fullName evidence="3">Helix-turn-helix domain-containing protein</fullName>
    </recommendedName>
</protein>
<dbReference type="EMBL" id="JBHTAR010000011">
    <property type="protein sequence ID" value="MFC7201643.1"/>
    <property type="molecule type" value="Genomic_DNA"/>
</dbReference>
<gene>
    <name evidence="1" type="ORF">ACFQJ9_19895</name>
</gene>
<accession>A0ABD5Z916</accession>
<comment type="caution">
    <text evidence="1">The sequence shown here is derived from an EMBL/GenBank/DDBJ whole genome shotgun (WGS) entry which is preliminary data.</text>
</comment>
<dbReference type="RefSeq" id="WP_279528382.1">
    <property type="nucleotide sequence ID" value="NZ_CP122312.1"/>
</dbReference>
<name>A0ABD5Z916_9EURY</name>
<evidence type="ECO:0000313" key="1">
    <source>
        <dbReference type="EMBL" id="MFC7201643.1"/>
    </source>
</evidence>
<proteinExistence type="predicted"/>
<dbReference type="Proteomes" id="UP001596447">
    <property type="component" value="Unassembled WGS sequence"/>
</dbReference>
<reference evidence="1 2" key="1">
    <citation type="journal article" date="2019" name="Int. J. Syst. Evol. Microbiol.">
        <title>The Global Catalogue of Microorganisms (GCM) 10K type strain sequencing project: providing services to taxonomists for standard genome sequencing and annotation.</title>
        <authorList>
            <consortium name="The Broad Institute Genomics Platform"/>
            <consortium name="The Broad Institute Genome Sequencing Center for Infectious Disease"/>
            <person name="Wu L."/>
            <person name="Ma J."/>
        </authorList>
    </citation>
    <scope>NUCLEOTIDE SEQUENCE [LARGE SCALE GENOMIC DNA]</scope>
    <source>
        <strain evidence="1 2">XZGYJ-43</strain>
    </source>
</reference>
<evidence type="ECO:0008006" key="3">
    <source>
        <dbReference type="Google" id="ProtNLM"/>
    </source>
</evidence>